<evidence type="ECO:0000256" key="4">
    <source>
        <dbReference type="ARBA" id="ARBA00023004"/>
    </source>
</evidence>
<comment type="caution">
    <text evidence="8">The sequence shown here is derived from an EMBL/GenBank/DDBJ whole genome shotgun (WGS) entry which is preliminary data.</text>
</comment>
<dbReference type="SUPFAM" id="SSF50022">
    <property type="entry name" value="ISP domain"/>
    <property type="match status" value="1"/>
</dbReference>
<gene>
    <name evidence="8" type="ORF">NYP16_01130</name>
</gene>
<evidence type="ECO:0000256" key="2">
    <source>
        <dbReference type="ARBA" id="ARBA00022723"/>
    </source>
</evidence>
<protein>
    <submittedName>
        <fullName evidence="8">Rieske (2Fe-2S) protein</fullName>
    </submittedName>
</protein>
<accession>A0A9X3TUV3</accession>
<dbReference type="CDD" id="cd03469">
    <property type="entry name" value="Rieske_RO_Alpha_N"/>
    <property type="match status" value="1"/>
</dbReference>
<keyword evidence="5" id="KW-0411">Iron-sulfur</keyword>
<evidence type="ECO:0000256" key="1">
    <source>
        <dbReference type="ARBA" id="ARBA00022714"/>
    </source>
</evidence>
<dbReference type="GO" id="GO:0046872">
    <property type="term" value="F:metal ion binding"/>
    <property type="evidence" value="ECO:0007669"/>
    <property type="project" value="UniProtKB-KW"/>
</dbReference>
<evidence type="ECO:0000256" key="6">
    <source>
        <dbReference type="SAM" id="MobiDB-lite"/>
    </source>
</evidence>
<reference evidence="8" key="2">
    <citation type="journal article" date="2023" name="Syst. Appl. Microbiol.">
        <title>Govania unica gen. nov., sp. nov., a rare biosphere bacterium that represents a novel family in the class Alphaproteobacteria.</title>
        <authorList>
            <person name="Vandamme P."/>
            <person name="Peeters C."/>
            <person name="Hettiarachchi A."/>
            <person name="Cnockaert M."/>
            <person name="Carlier A."/>
        </authorList>
    </citation>
    <scope>NUCLEOTIDE SEQUENCE</scope>
    <source>
        <strain evidence="8">LMG 31809</strain>
    </source>
</reference>
<dbReference type="PANTHER" id="PTHR21266">
    <property type="entry name" value="IRON-SULFUR DOMAIN CONTAINING PROTEIN"/>
    <property type="match status" value="1"/>
</dbReference>
<evidence type="ECO:0000313" key="8">
    <source>
        <dbReference type="EMBL" id="MDA5192561.1"/>
    </source>
</evidence>
<keyword evidence="1" id="KW-0001">2Fe-2S</keyword>
<evidence type="ECO:0000256" key="5">
    <source>
        <dbReference type="ARBA" id="ARBA00023014"/>
    </source>
</evidence>
<organism evidence="8 9">
    <name type="scientific">Govanella unica</name>
    <dbReference type="NCBI Taxonomy" id="2975056"/>
    <lineage>
        <taxon>Bacteria</taxon>
        <taxon>Pseudomonadati</taxon>
        <taxon>Pseudomonadota</taxon>
        <taxon>Alphaproteobacteria</taxon>
        <taxon>Emcibacterales</taxon>
        <taxon>Govanellaceae</taxon>
        <taxon>Govanella</taxon>
    </lineage>
</organism>
<evidence type="ECO:0000259" key="7">
    <source>
        <dbReference type="PROSITE" id="PS51296"/>
    </source>
</evidence>
<keyword evidence="2" id="KW-0479">Metal-binding</keyword>
<feature type="region of interest" description="Disordered" evidence="6">
    <location>
        <begin position="1"/>
        <end position="21"/>
    </location>
</feature>
<evidence type="ECO:0000313" key="9">
    <source>
        <dbReference type="Proteomes" id="UP001141619"/>
    </source>
</evidence>
<proteinExistence type="predicted"/>
<dbReference type="Proteomes" id="UP001141619">
    <property type="component" value="Unassembled WGS sequence"/>
</dbReference>
<dbReference type="AlphaFoldDB" id="A0A9X3TUV3"/>
<dbReference type="EMBL" id="JANWOI010000001">
    <property type="protein sequence ID" value="MDA5192561.1"/>
    <property type="molecule type" value="Genomic_DNA"/>
</dbReference>
<dbReference type="GO" id="GO:0016491">
    <property type="term" value="F:oxidoreductase activity"/>
    <property type="evidence" value="ECO:0007669"/>
    <property type="project" value="UniProtKB-KW"/>
</dbReference>
<dbReference type="InterPro" id="IPR017941">
    <property type="entry name" value="Rieske_2Fe-2S"/>
</dbReference>
<evidence type="ECO:0000256" key="3">
    <source>
        <dbReference type="ARBA" id="ARBA00023002"/>
    </source>
</evidence>
<dbReference type="Gene3D" id="2.102.10.10">
    <property type="entry name" value="Rieske [2Fe-2S] iron-sulphur domain"/>
    <property type="match status" value="1"/>
</dbReference>
<dbReference type="RefSeq" id="WP_274942266.1">
    <property type="nucleotide sequence ID" value="NZ_JANWOI010000001.1"/>
</dbReference>
<keyword evidence="9" id="KW-1185">Reference proteome</keyword>
<dbReference type="Pfam" id="PF00355">
    <property type="entry name" value="Rieske"/>
    <property type="match status" value="1"/>
</dbReference>
<reference evidence="8" key="1">
    <citation type="submission" date="2022-08" db="EMBL/GenBank/DDBJ databases">
        <authorList>
            <person name="Vandamme P."/>
            <person name="Hettiarachchi A."/>
            <person name="Peeters C."/>
            <person name="Cnockaert M."/>
            <person name="Carlier A."/>
        </authorList>
    </citation>
    <scope>NUCLEOTIDE SEQUENCE</scope>
    <source>
        <strain evidence="8">LMG 31809</strain>
    </source>
</reference>
<dbReference type="InterPro" id="IPR050584">
    <property type="entry name" value="Cholesterol_7-desaturase"/>
</dbReference>
<keyword evidence="4" id="KW-0408">Iron</keyword>
<dbReference type="PANTHER" id="PTHR21266:SF60">
    <property type="entry name" value="3-KETOSTEROID-9-ALPHA-MONOOXYGENASE, OXYGENASE COMPONENT"/>
    <property type="match status" value="1"/>
</dbReference>
<dbReference type="PROSITE" id="PS51296">
    <property type="entry name" value="RIESKE"/>
    <property type="match status" value="1"/>
</dbReference>
<dbReference type="GO" id="GO:0051537">
    <property type="term" value="F:2 iron, 2 sulfur cluster binding"/>
    <property type="evidence" value="ECO:0007669"/>
    <property type="project" value="UniProtKB-KW"/>
</dbReference>
<sequence>MNSISPTLTGGHLQRGTPIPPQSAANGYDQNWYPVCFSTDVQKDKILGSEFMNGRVIVIRGADGTAQVLSPYCRHLGADLSDGEIVNGAIRCPYHHWRYNDAGQCIATAVKDSPPADARLFRFPTRETLGFIWAFNGEEPLYDVPQFQLPEQDLIMRREFSVLTEKDHFVPYSNSSDIQHLMAVHHIDLDVNPEEVTISPHGMQYVQTMTIPGMGQLKQEVRVFGTNCLIFMSEFMGRPVYQMSAGKALPGNRTLSSLIVATPKSSGAPGEDEMIDIALTEGLKFGNRLFSEDTLIMKNLSFRQDMLTHSDRMLARFLGYVRDYPRTSIACDMIS</sequence>
<feature type="domain" description="Rieske" evidence="7">
    <location>
        <begin position="32"/>
        <end position="134"/>
    </location>
</feature>
<name>A0A9X3TUV3_9PROT</name>
<keyword evidence="3" id="KW-0560">Oxidoreductase</keyword>
<dbReference type="InterPro" id="IPR036922">
    <property type="entry name" value="Rieske_2Fe-2S_sf"/>
</dbReference>